<feature type="domain" description="WRC" evidence="3">
    <location>
        <begin position="22"/>
        <end position="66"/>
    </location>
</feature>
<protein>
    <submittedName>
        <fullName evidence="4">TSA: Wollemia nobilis Ref_Wollemi_Transcript_2200_937 transcribed RNA sequence</fullName>
    </submittedName>
</protein>
<dbReference type="EMBL" id="GCHU01002183">
    <property type="protein sequence ID" value="JAG89317.1"/>
    <property type="molecule type" value="Transcribed_RNA"/>
</dbReference>
<dbReference type="PROSITE" id="PS51667">
    <property type="entry name" value="WRC"/>
    <property type="match status" value="1"/>
</dbReference>
<evidence type="ECO:0000313" key="4">
    <source>
        <dbReference type="EMBL" id="JAG89317.1"/>
    </source>
</evidence>
<dbReference type="AlphaFoldDB" id="A0A0C9S931"/>
<feature type="region of interest" description="Disordered" evidence="2">
    <location>
        <begin position="1"/>
        <end position="21"/>
    </location>
</feature>
<feature type="compositionally biased region" description="Basic and acidic residues" evidence="2">
    <location>
        <begin position="103"/>
        <end position="135"/>
    </location>
</feature>
<keyword evidence="1" id="KW-0539">Nucleus</keyword>
<organism evidence="4">
    <name type="scientific">Wollemia nobilis</name>
    <dbReference type="NCBI Taxonomy" id="56998"/>
    <lineage>
        <taxon>Eukaryota</taxon>
        <taxon>Viridiplantae</taxon>
        <taxon>Streptophyta</taxon>
        <taxon>Embryophyta</taxon>
        <taxon>Tracheophyta</taxon>
        <taxon>Spermatophyta</taxon>
        <taxon>Pinopsida</taxon>
        <taxon>Pinidae</taxon>
        <taxon>Conifers II</taxon>
        <taxon>Araucariales</taxon>
        <taxon>Araucariaceae</taxon>
        <taxon>Wollemia</taxon>
    </lineage>
</organism>
<feature type="compositionally biased region" description="Basic residues" evidence="2">
    <location>
        <begin position="1"/>
        <end position="11"/>
    </location>
</feature>
<evidence type="ECO:0000256" key="1">
    <source>
        <dbReference type="ARBA" id="ARBA00023242"/>
    </source>
</evidence>
<accession>A0A0C9S931</accession>
<dbReference type="Pfam" id="PF08879">
    <property type="entry name" value="WRC"/>
    <property type="match status" value="1"/>
</dbReference>
<name>A0A0C9S931_9CONI</name>
<feature type="compositionally biased region" description="Basic residues" evidence="2">
    <location>
        <begin position="54"/>
        <end position="71"/>
    </location>
</feature>
<proteinExistence type="predicted"/>
<evidence type="ECO:0000256" key="2">
    <source>
        <dbReference type="SAM" id="MobiDB-lite"/>
    </source>
</evidence>
<dbReference type="InterPro" id="IPR014977">
    <property type="entry name" value="WRC_dom"/>
</dbReference>
<reference evidence="4" key="1">
    <citation type="submission" date="2015-02" db="EMBL/GenBank/DDBJ databases">
        <title>A transcriptome of Wollemia nobilis - a relic of Gondwana.</title>
        <authorList>
            <person name="Chia J.Y."/>
            <person name="Leong Y.S."/>
            <person name="Abdul Karim S."/>
            <person name="Wan Azmi N."/>
            <person name="Hercus R."/>
            <person name="Croft L."/>
        </authorList>
    </citation>
    <scope>NUCLEOTIDE SEQUENCE</scope>
    <source>
        <strain evidence="4">MaeBrown</strain>
        <tissue evidence="4">Leaf</tissue>
    </source>
</reference>
<feature type="region of interest" description="Disordered" evidence="2">
    <location>
        <begin position="53"/>
        <end position="169"/>
    </location>
</feature>
<sequence>MEARGHMRKRKGAEEERAAVVAPEHLQCKRHDGKGWRCVATAMSGRAMCEKHYLQQRRNSRGNKPSRKRATINRSTNVTAGKEALNKKRSKESPDHQLLQQKSNEEERSKANKEREKIIESRKLALREPQNEKLGVKQGQGSDSNPSNKKKKNEELSQQGSNSGRPVRVLRKYLPNGIMEIPLEYDPELDFPESCYHDTDRSCATRLEQHSKTSG</sequence>
<evidence type="ECO:0000259" key="3">
    <source>
        <dbReference type="PROSITE" id="PS51667"/>
    </source>
</evidence>